<sequence length="492" mass="53139">MVRARRFLPGPAEAVFGLVLLVILSRGRAALFNDPGTLWHYRLGRDILASGCVPRSDTLTYTRLGSPWVDQSWAFDAGLALVVARWGWPAAVAIAALLLAGVYAALTRFLIRDGTSPVIAAYVSIGAMTIGCIHFLIRPHLLTLALVLAAVRICQVQHERGGWVVAWVAPLTAILANIHGGFLALPGIVATAAAGHAVAGPWDAQRAGEVAKFALTFVACLLAALINPYGWGLYRHVGTLLVSSGVTSLIQEYAPVQFGQPNVQAMELAVVALIALPMLVNRRVDRYQLVHLLVWLHLSLTSVRNAPLFAIVAAFPLAALLDALPARFADTWRPGPEGRIWIPAMILGVALLVAAGVPLGTIDNGKWPVAALPSLDARPLAARLFHELEWGGLIESEATPRRLAYIDDRFELHGKPAVVEYAEALSGGPAWDSIRDREHIATVWIQPDRGLATRLGRDPGWRELYRDEKSVLYALRPGGAMVEATAWSGRLP</sequence>
<name>A0A5B9W2B3_9BACT</name>
<dbReference type="AlphaFoldDB" id="A0A5B9W2B3"/>
<keyword evidence="3" id="KW-1185">Reference proteome</keyword>
<keyword evidence="1" id="KW-0812">Transmembrane</keyword>
<evidence type="ECO:0008006" key="4">
    <source>
        <dbReference type="Google" id="ProtNLM"/>
    </source>
</evidence>
<feature type="transmembrane region" description="Helical" evidence="1">
    <location>
        <begin position="210"/>
        <end position="231"/>
    </location>
</feature>
<feature type="transmembrane region" description="Helical" evidence="1">
    <location>
        <begin position="86"/>
        <end position="106"/>
    </location>
</feature>
<accession>A0A5B9W2B3</accession>
<organism evidence="2 3">
    <name type="scientific">Aquisphaera giovannonii</name>
    <dbReference type="NCBI Taxonomy" id="406548"/>
    <lineage>
        <taxon>Bacteria</taxon>
        <taxon>Pseudomonadati</taxon>
        <taxon>Planctomycetota</taxon>
        <taxon>Planctomycetia</taxon>
        <taxon>Isosphaerales</taxon>
        <taxon>Isosphaeraceae</taxon>
        <taxon>Aquisphaera</taxon>
    </lineage>
</organism>
<gene>
    <name evidence="2" type="ORF">OJF2_29230</name>
</gene>
<proteinExistence type="predicted"/>
<evidence type="ECO:0000313" key="2">
    <source>
        <dbReference type="EMBL" id="QEH34384.1"/>
    </source>
</evidence>
<feature type="transmembrane region" description="Helical" evidence="1">
    <location>
        <begin position="340"/>
        <end position="359"/>
    </location>
</feature>
<protein>
    <recommendedName>
        <fullName evidence="4">Glycosyltransferase RgtA/B/C/D-like domain-containing protein</fullName>
    </recommendedName>
</protein>
<dbReference type="OrthoDB" id="9786218at2"/>
<feature type="transmembrane region" description="Helical" evidence="1">
    <location>
        <begin position="292"/>
        <end position="320"/>
    </location>
</feature>
<feature type="transmembrane region" description="Helical" evidence="1">
    <location>
        <begin position="174"/>
        <end position="198"/>
    </location>
</feature>
<reference evidence="2 3" key="1">
    <citation type="submission" date="2019-08" db="EMBL/GenBank/DDBJ databases">
        <title>Deep-cultivation of Planctomycetes and their phenomic and genomic characterization uncovers novel biology.</title>
        <authorList>
            <person name="Wiegand S."/>
            <person name="Jogler M."/>
            <person name="Boedeker C."/>
            <person name="Pinto D."/>
            <person name="Vollmers J."/>
            <person name="Rivas-Marin E."/>
            <person name="Kohn T."/>
            <person name="Peeters S.H."/>
            <person name="Heuer A."/>
            <person name="Rast P."/>
            <person name="Oberbeckmann S."/>
            <person name="Bunk B."/>
            <person name="Jeske O."/>
            <person name="Meyerdierks A."/>
            <person name="Storesund J.E."/>
            <person name="Kallscheuer N."/>
            <person name="Luecker S."/>
            <person name="Lage O.M."/>
            <person name="Pohl T."/>
            <person name="Merkel B.J."/>
            <person name="Hornburger P."/>
            <person name="Mueller R.-W."/>
            <person name="Bruemmer F."/>
            <person name="Labrenz M."/>
            <person name="Spormann A.M."/>
            <person name="Op den Camp H."/>
            <person name="Overmann J."/>
            <person name="Amann R."/>
            <person name="Jetten M.S.M."/>
            <person name="Mascher T."/>
            <person name="Medema M.H."/>
            <person name="Devos D.P."/>
            <person name="Kaster A.-K."/>
            <person name="Ovreas L."/>
            <person name="Rohde M."/>
            <person name="Galperin M.Y."/>
            <person name="Jogler C."/>
        </authorList>
    </citation>
    <scope>NUCLEOTIDE SEQUENCE [LARGE SCALE GENOMIC DNA]</scope>
    <source>
        <strain evidence="2 3">OJF2</strain>
    </source>
</reference>
<dbReference type="EMBL" id="CP042997">
    <property type="protein sequence ID" value="QEH34384.1"/>
    <property type="molecule type" value="Genomic_DNA"/>
</dbReference>
<evidence type="ECO:0000313" key="3">
    <source>
        <dbReference type="Proteomes" id="UP000324233"/>
    </source>
</evidence>
<keyword evidence="1" id="KW-0472">Membrane</keyword>
<dbReference type="RefSeq" id="WP_148594317.1">
    <property type="nucleotide sequence ID" value="NZ_CP042997.1"/>
</dbReference>
<evidence type="ECO:0000256" key="1">
    <source>
        <dbReference type="SAM" id="Phobius"/>
    </source>
</evidence>
<dbReference type="KEGG" id="agv:OJF2_29230"/>
<feature type="transmembrane region" description="Helical" evidence="1">
    <location>
        <begin position="118"/>
        <end position="137"/>
    </location>
</feature>
<feature type="transmembrane region" description="Helical" evidence="1">
    <location>
        <begin position="263"/>
        <end position="280"/>
    </location>
</feature>
<dbReference type="Proteomes" id="UP000324233">
    <property type="component" value="Chromosome"/>
</dbReference>
<keyword evidence="1" id="KW-1133">Transmembrane helix</keyword>